<evidence type="ECO:0000313" key="3">
    <source>
        <dbReference type="EMBL" id="KAJ4955526.1"/>
    </source>
</evidence>
<proteinExistence type="predicted"/>
<dbReference type="Proteomes" id="UP001141806">
    <property type="component" value="Unassembled WGS sequence"/>
</dbReference>
<dbReference type="InterPro" id="IPR043891">
    <property type="entry name" value="SPARK"/>
</dbReference>
<gene>
    <name evidence="3" type="ORF">NE237_012309</name>
</gene>
<keyword evidence="4" id="KW-1185">Reference proteome</keyword>
<feature type="domain" description="SPARK" evidence="2">
    <location>
        <begin position="146"/>
        <end position="288"/>
    </location>
</feature>
<dbReference type="AlphaFoldDB" id="A0A9Q0GYV9"/>
<dbReference type="Pfam" id="PF19160">
    <property type="entry name" value="SPARK"/>
    <property type="match status" value="1"/>
</dbReference>
<dbReference type="OrthoDB" id="122279at2759"/>
<reference evidence="3" key="1">
    <citation type="journal article" date="2023" name="Plant J.">
        <title>The genome of the king protea, Protea cynaroides.</title>
        <authorList>
            <person name="Chang J."/>
            <person name="Duong T.A."/>
            <person name="Schoeman C."/>
            <person name="Ma X."/>
            <person name="Roodt D."/>
            <person name="Barker N."/>
            <person name="Li Z."/>
            <person name="Van de Peer Y."/>
            <person name="Mizrachi E."/>
        </authorList>
    </citation>
    <scope>NUCLEOTIDE SEQUENCE</scope>
    <source>
        <tissue evidence="3">Young leaves</tissue>
    </source>
</reference>
<name>A0A9Q0GYV9_9MAGN</name>
<sequence length="437" mass="46522">MNYELHQRAEPPNNPSVPIIPVGVSANKTALGSVLGQWSDVEDDNKTDIEEGEIQVDVMNQAKDPLPNPPTRSATANVDSINQTSSSLATANVVGPGKSVTDLANLVTSTSVTMANVIHGNSPLTGHTSAEVHGDPGALALVQIMLGDVIACQNSGNRRDCCQPLLGVCGVALAQRLKDTSLFQLPDLNTSEACLHDFQSKLDSLSLPSDLAFSCFGNPERSVITPVVYAGIQTNQDWINKLGPTTHLDFGCLSDLYGSSCDACVSAGFKVLASLMAIDCNTSYATDCWKGTEIAEKGAELSKKSKLFAEGTSHNWKSVRSSPKSKSTSAPPKSSTSQRKNLVLASSLQEETRVEEIHDLTDEQFNGRPVTVSGLASSTLQMVASTPYPPELSGSEEGEVYIPDWSVRIVDCGTSSGEIDFLDKPFRGYAWLIDGGL</sequence>
<feature type="region of interest" description="Disordered" evidence="1">
    <location>
        <begin position="314"/>
        <end position="341"/>
    </location>
</feature>
<evidence type="ECO:0000259" key="2">
    <source>
        <dbReference type="Pfam" id="PF19160"/>
    </source>
</evidence>
<comment type="caution">
    <text evidence="3">The sequence shown here is derived from an EMBL/GenBank/DDBJ whole genome shotgun (WGS) entry which is preliminary data.</text>
</comment>
<organism evidence="3 4">
    <name type="scientific">Protea cynaroides</name>
    <dbReference type="NCBI Taxonomy" id="273540"/>
    <lineage>
        <taxon>Eukaryota</taxon>
        <taxon>Viridiplantae</taxon>
        <taxon>Streptophyta</taxon>
        <taxon>Embryophyta</taxon>
        <taxon>Tracheophyta</taxon>
        <taxon>Spermatophyta</taxon>
        <taxon>Magnoliopsida</taxon>
        <taxon>Proteales</taxon>
        <taxon>Proteaceae</taxon>
        <taxon>Protea</taxon>
    </lineage>
</organism>
<protein>
    <recommendedName>
        <fullName evidence="2">SPARK domain-containing protein</fullName>
    </recommendedName>
</protein>
<dbReference type="EMBL" id="JAMYWD010000011">
    <property type="protein sequence ID" value="KAJ4955526.1"/>
    <property type="molecule type" value="Genomic_DNA"/>
</dbReference>
<evidence type="ECO:0000313" key="4">
    <source>
        <dbReference type="Proteomes" id="UP001141806"/>
    </source>
</evidence>
<evidence type="ECO:0000256" key="1">
    <source>
        <dbReference type="SAM" id="MobiDB-lite"/>
    </source>
</evidence>
<feature type="compositionally biased region" description="Low complexity" evidence="1">
    <location>
        <begin position="321"/>
        <end position="337"/>
    </location>
</feature>
<accession>A0A9Q0GYV9</accession>